<organism evidence="1">
    <name type="scientific">Rhizophora mucronata</name>
    <name type="common">Asiatic mangrove</name>
    <dbReference type="NCBI Taxonomy" id="61149"/>
    <lineage>
        <taxon>Eukaryota</taxon>
        <taxon>Viridiplantae</taxon>
        <taxon>Streptophyta</taxon>
        <taxon>Embryophyta</taxon>
        <taxon>Tracheophyta</taxon>
        <taxon>Spermatophyta</taxon>
        <taxon>Magnoliopsida</taxon>
        <taxon>eudicotyledons</taxon>
        <taxon>Gunneridae</taxon>
        <taxon>Pentapetalae</taxon>
        <taxon>rosids</taxon>
        <taxon>fabids</taxon>
        <taxon>Malpighiales</taxon>
        <taxon>Rhizophoraceae</taxon>
        <taxon>Rhizophora</taxon>
    </lineage>
</organism>
<evidence type="ECO:0000313" key="1">
    <source>
        <dbReference type="EMBL" id="MBX62889.1"/>
    </source>
</evidence>
<protein>
    <submittedName>
        <fullName evidence="1">Uncharacterized protein</fullName>
    </submittedName>
</protein>
<proteinExistence type="predicted"/>
<reference evidence="1" key="1">
    <citation type="submission" date="2018-02" db="EMBL/GenBank/DDBJ databases">
        <title>Rhizophora mucronata_Transcriptome.</title>
        <authorList>
            <person name="Meera S.P."/>
            <person name="Sreeshan A."/>
            <person name="Augustine A."/>
        </authorList>
    </citation>
    <scope>NUCLEOTIDE SEQUENCE</scope>
    <source>
        <tissue evidence="1">Leaf</tissue>
    </source>
</reference>
<accession>A0A2P2Q7M2</accession>
<sequence length="46" mass="5381">MPLRDMVLIDSANSERETNRSHINVDYLTGTELMIQPDVKKMNLYQ</sequence>
<name>A0A2P2Q7M2_RHIMU</name>
<dbReference type="EMBL" id="GGEC01082405">
    <property type="protein sequence ID" value="MBX62889.1"/>
    <property type="molecule type" value="Transcribed_RNA"/>
</dbReference>
<dbReference type="AlphaFoldDB" id="A0A2P2Q7M2"/>